<protein>
    <submittedName>
        <fullName evidence="2">Uncharacterized protein</fullName>
    </submittedName>
</protein>
<dbReference type="EMBL" id="ML995832">
    <property type="protein sequence ID" value="KAF2769561.1"/>
    <property type="molecule type" value="Genomic_DNA"/>
</dbReference>
<reference evidence="2" key="1">
    <citation type="journal article" date="2020" name="Stud. Mycol.">
        <title>101 Dothideomycetes genomes: a test case for predicting lifestyles and emergence of pathogens.</title>
        <authorList>
            <person name="Haridas S."/>
            <person name="Albert R."/>
            <person name="Binder M."/>
            <person name="Bloem J."/>
            <person name="Labutti K."/>
            <person name="Salamov A."/>
            <person name="Andreopoulos B."/>
            <person name="Baker S."/>
            <person name="Barry K."/>
            <person name="Bills G."/>
            <person name="Bluhm B."/>
            <person name="Cannon C."/>
            <person name="Castanera R."/>
            <person name="Culley D."/>
            <person name="Daum C."/>
            <person name="Ezra D."/>
            <person name="Gonzalez J."/>
            <person name="Henrissat B."/>
            <person name="Kuo A."/>
            <person name="Liang C."/>
            <person name="Lipzen A."/>
            <person name="Lutzoni F."/>
            <person name="Magnuson J."/>
            <person name="Mondo S."/>
            <person name="Nolan M."/>
            <person name="Ohm R."/>
            <person name="Pangilinan J."/>
            <person name="Park H.-J."/>
            <person name="Ramirez L."/>
            <person name="Alfaro M."/>
            <person name="Sun H."/>
            <person name="Tritt A."/>
            <person name="Yoshinaga Y."/>
            <person name="Zwiers L.-H."/>
            <person name="Turgeon B."/>
            <person name="Goodwin S."/>
            <person name="Spatafora J."/>
            <person name="Crous P."/>
            <person name="Grigoriev I."/>
        </authorList>
    </citation>
    <scope>NUCLEOTIDE SEQUENCE</scope>
    <source>
        <strain evidence="2">CBS 116005</strain>
    </source>
</reference>
<dbReference type="AlphaFoldDB" id="A0A6G1L9F1"/>
<accession>A0A6G1L9F1</accession>
<evidence type="ECO:0000256" key="1">
    <source>
        <dbReference type="SAM" id="MobiDB-lite"/>
    </source>
</evidence>
<sequence length="56" mass="6074">MAPKSSSSSNNKCGGSSNYKIAKDYGGQKGFMESYGLKMHNPEDVQEAKAIQDAMR</sequence>
<keyword evidence="3" id="KW-1185">Reference proteome</keyword>
<name>A0A6G1L9F1_9PEZI</name>
<dbReference type="Proteomes" id="UP000799436">
    <property type="component" value="Unassembled WGS sequence"/>
</dbReference>
<organism evidence="2 3">
    <name type="scientific">Teratosphaeria nubilosa</name>
    <dbReference type="NCBI Taxonomy" id="161662"/>
    <lineage>
        <taxon>Eukaryota</taxon>
        <taxon>Fungi</taxon>
        <taxon>Dikarya</taxon>
        <taxon>Ascomycota</taxon>
        <taxon>Pezizomycotina</taxon>
        <taxon>Dothideomycetes</taxon>
        <taxon>Dothideomycetidae</taxon>
        <taxon>Mycosphaerellales</taxon>
        <taxon>Teratosphaeriaceae</taxon>
        <taxon>Teratosphaeria</taxon>
    </lineage>
</organism>
<proteinExistence type="predicted"/>
<feature type="compositionally biased region" description="Low complexity" evidence="1">
    <location>
        <begin position="1"/>
        <end position="18"/>
    </location>
</feature>
<gene>
    <name evidence="2" type="ORF">EJ03DRAFT_327168</name>
</gene>
<evidence type="ECO:0000313" key="3">
    <source>
        <dbReference type="Proteomes" id="UP000799436"/>
    </source>
</evidence>
<feature type="region of interest" description="Disordered" evidence="1">
    <location>
        <begin position="1"/>
        <end position="21"/>
    </location>
</feature>
<evidence type="ECO:0000313" key="2">
    <source>
        <dbReference type="EMBL" id="KAF2769561.1"/>
    </source>
</evidence>
<dbReference type="OrthoDB" id="4232400at2759"/>